<evidence type="ECO:0000259" key="1">
    <source>
        <dbReference type="PROSITE" id="PS51186"/>
    </source>
</evidence>
<accession>A0AA37JR83</accession>
<comment type="caution">
    <text evidence="2">The sequence shown here is derived from an EMBL/GenBank/DDBJ whole genome shotgun (WGS) entry which is preliminary data.</text>
</comment>
<dbReference type="PROSITE" id="PS51186">
    <property type="entry name" value="GNAT"/>
    <property type="match status" value="1"/>
</dbReference>
<sequence>MSTIMIRNEKETDYSVVEEITRKAFYNIYVPGATEHYLVHIMRQHEDFIPELDFVIELDGRVIGNIMYTKARLIDEAGTEKEILTFGPVSIDPEYQRAGYGKLLLEHSFEQAARLGYDVIVIFGSPMNYVSRGFKSCKKYHVCIENGKYPAAMMVKELTPHALDGRKWFYYDSSVMAVSEEEAQKYDDTLEKMEKKFLPSQEEFYIMSHSFIE</sequence>
<dbReference type="EMBL" id="BQNJ01000002">
    <property type="protein sequence ID" value="GKH03606.1"/>
    <property type="molecule type" value="Genomic_DNA"/>
</dbReference>
<reference evidence="2" key="1">
    <citation type="submission" date="2022-01" db="EMBL/GenBank/DDBJ databases">
        <title>Novel bile acid biosynthetic pathways are enriched in the microbiome of centenarians.</title>
        <authorList>
            <person name="Sato Y."/>
            <person name="Atarashi K."/>
            <person name="Plichta R.D."/>
            <person name="Arai Y."/>
            <person name="Sasajima S."/>
            <person name="Kearney M.S."/>
            <person name="Suda W."/>
            <person name="Takeshita K."/>
            <person name="Sasaki T."/>
            <person name="Okamoto S."/>
            <person name="Skelly N.A."/>
            <person name="Okamura Y."/>
            <person name="Vlamakis H."/>
            <person name="Li Y."/>
            <person name="Tanoue T."/>
            <person name="Takei H."/>
            <person name="Nittono H."/>
            <person name="Narushima S."/>
            <person name="Irie J."/>
            <person name="Itoh H."/>
            <person name="Moriya K."/>
            <person name="Sugiura Y."/>
            <person name="Suematsu M."/>
            <person name="Moritoki N."/>
            <person name="Shibata S."/>
            <person name="Littman R.D."/>
            <person name="Fischbach A.M."/>
            <person name="Uwamino Y."/>
            <person name="Inoue T."/>
            <person name="Honda A."/>
            <person name="Hattori M."/>
            <person name="Murai T."/>
            <person name="Xavier J.R."/>
            <person name="Hirose N."/>
            <person name="Honda K."/>
        </authorList>
    </citation>
    <scope>NUCLEOTIDE SEQUENCE</scope>
    <source>
        <strain evidence="2">CE91-St55</strain>
    </source>
</reference>
<dbReference type="GO" id="GO:0016747">
    <property type="term" value="F:acyltransferase activity, transferring groups other than amino-acyl groups"/>
    <property type="evidence" value="ECO:0007669"/>
    <property type="project" value="InterPro"/>
</dbReference>
<dbReference type="SUPFAM" id="SSF55729">
    <property type="entry name" value="Acyl-CoA N-acyltransferases (Nat)"/>
    <property type="match status" value="1"/>
</dbReference>
<protein>
    <submittedName>
        <fullName evidence="2">N-acetyltransferase</fullName>
    </submittedName>
</protein>
<dbReference type="Proteomes" id="UP001055091">
    <property type="component" value="Unassembled WGS sequence"/>
</dbReference>
<dbReference type="InterPro" id="IPR016181">
    <property type="entry name" value="Acyl_CoA_acyltransferase"/>
</dbReference>
<feature type="domain" description="N-acetyltransferase" evidence="1">
    <location>
        <begin position="4"/>
        <end position="159"/>
    </location>
</feature>
<evidence type="ECO:0000313" key="3">
    <source>
        <dbReference type="Proteomes" id="UP001055091"/>
    </source>
</evidence>
<dbReference type="Pfam" id="PF00583">
    <property type="entry name" value="Acetyltransf_1"/>
    <property type="match status" value="1"/>
</dbReference>
<dbReference type="CDD" id="cd04301">
    <property type="entry name" value="NAT_SF"/>
    <property type="match status" value="1"/>
</dbReference>
<evidence type="ECO:0000313" key="2">
    <source>
        <dbReference type="EMBL" id="GKH03606.1"/>
    </source>
</evidence>
<dbReference type="RefSeq" id="WP_118041447.1">
    <property type="nucleotide sequence ID" value="NZ_BQNJ01000002.1"/>
</dbReference>
<name>A0AA37JR83_9FIRM</name>
<dbReference type="AlphaFoldDB" id="A0AA37JR83"/>
<organism evidence="2 3">
    <name type="scientific">Hungatella hathewayi</name>
    <dbReference type="NCBI Taxonomy" id="154046"/>
    <lineage>
        <taxon>Bacteria</taxon>
        <taxon>Bacillati</taxon>
        <taxon>Bacillota</taxon>
        <taxon>Clostridia</taxon>
        <taxon>Lachnospirales</taxon>
        <taxon>Lachnospiraceae</taxon>
        <taxon>Hungatella</taxon>
    </lineage>
</organism>
<proteinExistence type="predicted"/>
<dbReference type="Gene3D" id="3.40.630.30">
    <property type="match status" value="1"/>
</dbReference>
<dbReference type="InterPro" id="IPR000182">
    <property type="entry name" value="GNAT_dom"/>
</dbReference>
<gene>
    <name evidence="2" type="primary">wecD_3</name>
    <name evidence="2" type="ORF">CE91St55_55870</name>
</gene>